<keyword evidence="1 5" id="KW-0436">Ligase</keyword>
<dbReference type="Proteomes" id="UP000662200">
    <property type="component" value="Unassembled WGS sequence"/>
</dbReference>
<feature type="domain" description="BPL/LPL catalytic" evidence="4">
    <location>
        <begin position="26"/>
        <end position="223"/>
    </location>
</feature>
<keyword evidence="2" id="KW-0092">Biotin</keyword>
<organism evidence="5 6">
    <name type="scientific">Pilimelia terevasa</name>
    <dbReference type="NCBI Taxonomy" id="53372"/>
    <lineage>
        <taxon>Bacteria</taxon>
        <taxon>Bacillati</taxon>
        <taxon>Actinomycetota</taxon>
        <taxon>Actinomycetes</taxon>
        <taxon>Micromonosporales</taxon>
        <taxon>Micromonosporaceae</taxon>
        <taxon>Pilimelia</taxon>
    </lineage>
</organism>
<dbReference type="GO" id="GO:0005737">
    <property type="term" value="C:cytoplasm"/>
    <property type="evidence" value="ECO:0007669"/>
    <property type="project" value="TreeGrafter"/>
</dbReference>
<proteinExistence type="predicted"/>
<dbReference type="PROSITE" id="PS51733">
    <property type="entry name" value="BPL_LPL_CATALYTIC"/>
    <property type="match status" value="1"/>
</dbReference>
<dbReference type="EMBL" id="BMQC01000007">
    <property type="protein sequence ID" value="GGK31071.1"/>
    <property type="molecule type" value="Genomic_DNA"/>
</dbReference>
<evidence type="ECO:0000256" key="1">
    <source>
        <dbReference type="ARBA" id="ARBA00022598"/>
    </source>
</evidence>
<keyword evidence="6" id="KW-1185">Reference proteome</keyword>
<dbReference type="EC" id="6.3.4.15" evidence="3"/>
<evidence type="ECO:0000256" key="3">
    <source>
        <dbReference type="ARBA" id="ARBA00024227"/>
    </source>
</evidence>
<dbReference type="InterPro" id="IPR003142">
    <property type="entry name" value="BPL_C"/>
</dbReference>
<evidence type="ECO:0000256" key="2">
    <source>
        <dbReference type="ARBA" id="ARBA00023267"/>
    </source>
</evidence>
<dbReference type="InterPro" id="IPR045864">
    <property type="entry name" value="aa-tRNA-synth_II/BPL/LPL"/>
</dbReference>
<dbReference type="SUPFAM" id="SSF55681">
    <property type="entry name" value="Class II aaRS and biotin synthetases"/>
    <property type="match status" value="1"/>
</dbReference>
<dbReference type="AlphaFoldDB" id="A0A8J3BSL5"/>
<evidence type="ECO:0000313" key="6">
    <source>
        <dbReference type="Proteomes" id="UP000662200"/>
    </source>
</evidence>
<dbReference type="NCBIfam" id="TIGR00121">
    <property type="entry name" value="birA_ligase"/>
    <property type="match status" value="1"/>
</dbReference>
<dbReference type="Pfam" id="PF02237">
    <property type="entry name" value="BPL_C"/>
    <property type="match status" value="1"/>
</dbReference>
<dbReference type="Pfam" id="PF03099">
    <property type="entry name" value="BPL_LplA_LipB"/>
    <property type="match status" value="1"/>
</dbReference>
<protein>
    <recommendedName>
        <fullName evidence="3">biotin--[biotin carboxyl-carrier protein] ligase</fullName>
        <ecNumber evidence="3">6.3.4.15</ecNumber>
    </recommendedName>
</protein>
<dbReference type="PANTHER" id="PTHR12835:SF5">
    <property type="entry name" value="BIOTIN--PROTEIN LIGASE"/>
    <property type="match status" value="1"/>
</dbReference>
<name>A0A8J3BSL5_9ACTN</name>
<reference evidence="5" key="2">
    <citation type="submission" date="2020-09" db="EMBL/GenBank/DDBJ databases">
        <authorList>
            <person name="Sun Q."/>
            <person name="Ohkuma M."/>
        </authorList>
    </citation>
    <scope>NUCLEOTIDE SEQUENCE</scope>
    <source>
        <strain evidence="5">JCM 3091</strain>
    </source>
</reference>
<dbReference type="InterPro" id="IPR004408">
    <property type="entry name" value="Biotin_CoA_COase_ligase"/>
</dbReference>
<dbReference type="PANTHER" id="PTHR12835">
    <property type="entry name" value="BIOTIN PROTEIN LIGASE"/>
    <property type="match status" value="1"/>
</dbReference>
<dbReference type="Gene3D" id="3.30.930.10">
    <property type="entry name" value="Bira Bifunctional Protein, Domain 2"/>
    <property type="match status" value="1"/>
</dbReference>
<accession>A0A8J3BSL5</accession>
<comment type="caution">
    <text evidence="5">The sequence shown here is derived from an EMBL/GenBank/DDBJ whole genome shotgun (WGS) entry which is preliminary data.</text>
</comment>
<evidence type="ECO:0000313" key="5">
    <source>
        <dbReference type="EMBL" id="GGK31071.1"/>
    </source>
</evidence>
<sequence>MVRVTDMPYSDVERPPLHGPSLRRGLLVPDGLWTQLVLRAETGSTNADAAAAARAGKPEGLVVVAERQTAGRGRLDRVWRSPARAGLTLSVLLRPGLAAPGRGWAPAAPATYGWLPLLAGVAAVAAIRRTTPLEPALKWPNDVLLPTASGPAKVAGILAEVVPGQDGPAVVVGIGLNVSLRVNELPAGPPATSLRLAGAADAERAPVLRALLRAFAEGYAAWRAAGGDPGRSGLREAYVADCATVGTAVRVTLPDGAAVTGTATGVDVDGRLVVATADGLYPVAAGDVRHVRPAGVD</sequence>
<dbReference type="Gene3D" id="2.30.30.100">
    <property type="match status" value="1"/>
</dbReference>
<gene>
    <name evidence="5" type="ORF">GCM10010124_24880</name>
</gene>
<dbReference type="InterPro" id="IPR004143">
    <property type="entry name" value="BPL_LPL_catalytic"/>
</dbReference>
<reference evidence="5" key="1">
    <citation type="journal article" date="2014" name="Int. J. Syst. Evol. Microbiol.">
        <title>Complete genome sequence of Corynebacterium casei LMG S-19264T (=DSM 44701T), isolated from a smear-ripened cheese.</title>
        <authorList>
            <consortium name="US DOE Joint Genome Institute (JGI-PGF)"/>
            <person name="Walter F."/>
            <person name="Albersmeier A."/>
            <person name="Kalinowski J."/>
            <person name="Ruckert C."/>
        </authorList>
    </citation>
    <scope>NUCLEOTIDE SEQUENCE</scope>
    <source>
        <strain evidence="5">JCM 3091</strain>
    </source>
</reference>
<dbReference type="GO" id="GO:0004077">
    <property type="term" value="F:biotin--[biotin carboxyl-carrier protein] ligase activity"/>
    <property type="evidence" value="ECO:0007669"/>
    <property type="project" value="UniProtKB-EC"/>
</dbReference>
<evidence type="ECO:0000259" key="4">
    <source>
        <dbReference type="PROSITE" id="PS51733"/>
    </source>
</evidence>
<dbReference type="CDD" id="cd16442">
    <property type="entry name" value="BPL"/>
    <property type="match status" value="1"/>
</dbReference>